<dbReference type="InterPro" id="IPR013083">
    <property type="entry name" value="Znf_RING/FYVE/PHD"/>
</dbReference>
<protein>
    <recommendedName>
        <fullName evidence="5">RING-type domain-containing protein</fullName>
    </recommendedName>
</protein>
<keyword evidence="3" id="KW-0862">Zinc</keyword>
<evidence type="ECO:0000313" key="6">
    <source>
        <dbReference type="EMBL" id="KAK0443120.1"/>
    </source>
</evidence>
<evidence type="ECO:0000259" key="5">
    <source>
        <dbReference type="PROSITE" id="PS50089"/>
    </source>
</evidence>
<name>A0AA39MRH1_ARMTA</name>
<dbReference type="PROSITE" id="PS00518">
    <property type="entry name" value="ZF_RING_1"/>
    <property type="match status" value="1"/>
</dbReference>
<dbReference type="Pfam" id="PF14634">
    <property type="entry name" value="zf-RING_5"/>
    <property type="match status" value="1"/>
</dbReference>
<evidence type="ECO:0000313" key="7">
    <source>
        <dbReference type="Proteomes" id="UP001175211"/>
    </source>
</evidence>
<dbReference type="Proteomes" id="UP001175211">
    <property type="component" value="Unassembled WGS sequence"/>
</dbReference>
<dbReference type="PANTHER" id="PTHR47156:SF10">
    <property type="entry name" value="E3 UBIQUITIN-PROTEIN LIGASE TRIM-21-RELATED"/>
    <property type="match status" value="1"/>
</dbReference>
<feature type="domain" description="RING-type" evidence="5">
    <location>
        <begin position="11"/>
        <end position="58"/>
    </location>
</feature>
<evidence type="ECO:0000256" key="1">
    <source>
        <dbReference type="ARBA" id="ARBA00022723"/>
    </source>
</evidence>
<dbReference type="SMART" id="SM00184">
    <property type="entry name" value="RING"/>
    <property type="match status" value="1"/>
</dbReference>
<dbReference type="GeneID" id="85351614"/>
<proteinExistence type="predicted"/>
<dbReference type="SUPFAM" id="SSF57850">
    <property type="entry name" value="RING/U-box"/>
    <property type="match status" value="1"/>
</dbReference>
<dbReference type="GO" id="GO:0008270">
    <property type="term" value="F:zinc ion binding"/>
    <property type="evidence" value="ECO:0007669"/>
    <property type="project" value="UniProtKB-KW"/>
</dbReference>
<sequence length="130" mass="14695">MPLIIHAASQCDICFSTYAWDEPDQAPHVIPCGHTFCKDCLTNITSIADRPPTCPLCRKGFKRDPVKFRRLHANGPPADEMKHNDLLQRLVLAWKLTEPDPELGAEIQQFLEGKDEDQVYISALSSMFDI</sequence>
<dbReference type="AlphaFoldDB" id="A0AA39MRH1"/>
<dbReference type="RefSeq" id="XP_060324614.1">
    <property type="nucleotide sequence ID" value="XM_060468066.1"/>
</dbReference>
<keyword evidence="2 4" id="KW-0863">Zinc-finger</keyword>
<keyword evidence="1" id="KW-0479">Metal-binding</keyword>
<keyword evidence="7" id="KW-1185">Reference proteome</keyword>
<dbReference type="InterPro" id="IPR017907">
    <property type="entry name" value="Znf_RING_CS"/>
</dbReference>
<dbReference type="PANTHER" id="PTHR47156">
    <property type="entry name" value="PROTEIN CBG20824"/>
    <property type="match status" value="1"/>
</dbReference>
<organism evidence="6 7">
    <name type="scientific">Armillaria tabescens</name>
    <name type="common">Ringless honey mushroom</name>
    <name type="synonym">Agaricus tabescens</name>
    <dbReference type="NCBI Taxonomy" id="1929756"/>
    <lineage>
        <taxon>Eukaryota</taxon>
        <taxon>Fungi</taxon>
        <taxon>Dikarya</taxon>
        <taxon>Basidiomycota</taxon>
        <taxon>Agaricomycotina</taxon>
        <taxon>Agaricomycetes</taxon>
        <taxon>Agaricomycetidae</taxon>
        <taxon>Agaricales</taxon>
        <taxon>Marasmiineae</taxon>
        <taxon>Physalacriaceae</taxon>
        <taxon>Desarmillaria</taxon>
    </lineage>
</organism>
<dbReference type="InterPro" id="IPR052667">
    <property type="entry name" value="E3_ubiquitin-ligase_RING"/>
</dbReference>
<dbReference type="EMBL" id="JAUEPS010000060">
    <property type="protein sequence ID" value="KAK0443120.1"/>
    <property type="molecule type" value="Genomic_DNA"/>
</dbReference>
<dbReference type="InterPro" id="IPR001841">
    <property type="entry name" value="Znf_RING"/>
</dbReference>
<accession>A0AA39MRH1</accession>
<evidence type="ECO:0000256" key="4">
    <source>
        <dbReference type="PROSITE-ProRule" id="PRU00175"/>
    </source>
</evidence>
<dbReference type="PROSITE" id="PS50089">
    <property type="entry name" value="ZF_RING_2"/>
    <property type="match status" value="1"/>
</dbReference>
<evidence type="ECO:0000256" key="3">
    <source>
        <dbReference type="ARBA" id="ARBA00022833"/>
    </source>
</evidence>
<evidence type="ECO:0000256" key="2">
    <source>
        <dbReference type="ARBA" id="ARBA00022771"/>
    </source>
</evidence>
<gene>
    <name evidence="6" type="ORF">EV420DRAFT_1278109</name>
</gene>
<reference evidence="6" key="1">
    <citation type="submission" date="2023-06" db="EMBL/GenBank/DDBJ databases">
        <authorList>
            <consortium name="Lawrence Berkeley National Laboratory"/>
            <person name="Ahrendt S."/>
            <person name="Sahu N."/>
            <person name="Indic B."/>
            <person name="Wong-Bajracharya J."/>
            <person name="Merenyi Z."/>
            <person name="Ke H.-M."/>
            <person name="Monk M."/>
            <person name="Kocsube S."/>
            <person name="Drula E."/>
            <person name="Lipzen A."/>
            <person name="Balint B."/>
            <person name="Henrissat B."/>
            <person name="Andreopoulos B."/>
            <person name="Martin F.M."/>
            <person name="Harder C.B."/>
            <person name="Rigling D."/>
            <person name="Ford K.L."/>
            <person name="Foster G.D."/>
            <person name="Pangilinan J."/>
            <person name="Papanicolaou A."/>
            <person name="Barry K."/>
            <person name="LaButti K."/>
            <person name="Viragh M."/>
            <person name="Koriabine M."/>
            <person name="Yan M."/>
            <person name="Riley R."/>
            <person name="Champramary S."/>
            <person name="Plett K.L."/>
            <person name="Tsai I.J."/>
            <person name="Slot J."/>
            <person name="Sipos G."/>
            <person name="Plett J."/>
            <person name="Nagy L.G."/>
            <person name="Grigoriev I.V."/>
        </authorList>
    </citation>
    <scope>NUCLEOTIDE SEQUENCE</scope>
    <source>
        <strain evidence="6">CCBAS 213</strain>
    </source>
</reference>
<comment type="caution">
    <text evidence="6">The sequence shown here is derived from an EMBL/GenBank/DDBJ whole genome shotgun (WGS) entry which is preliminary data.</text>
</comment>
<dbReference type="Gene3D" id="3.30.40.10">
    <property type="entry name" value="Zinc/RING finger domain, C3HC4 (zinc finger)"/>
    <property type="match status" value="1"/>
</dbReference>